<dbReference type="GO" id="GO:0008236">
    <property type="term" value="F:serine-type peptidase activity"/>
    <property type="evidence" value="ECO:0007669"/>
    <property type="project" value="InterPro"/>
</dbReference>
<evidence type="ECO:0000313" key="3">
    <source>
        <dbReference type="Proteomes" id="UP000027982"/>
    </source>
</evidence>
<dbReference type="InterPro" id="IPR029058">
    <property type="entry name" value="AB_hydrolase_fold"/>
</dbReference>
<dbReference type="GO" id="GO:0008239">
    <property type="term" value="F:dipeptidyl-peptidase activity"/>
    <property type="evidence" value="ECO:0007669"/>
    <property type="project" value="TreeGrafter"/>
</dbReference>
<accession>A0A068NVW5</accession>
<dbReference type="SUPFAM" id="SSF53474">
    <property type="entry name" value="alpha/beta-Hydrolases"/>
    <property type="match status" value="1"/>
</dbReference>
<dbReference type="AlphaFoldDB" id="A0A068NVW5"/>
<proteinExistence type="predicted"/>
<dbReference type="PANTHER" id="PTHR11731">
    <property type="entry name" value="PROTEASE FAMILY S9B,C DIPEPTIDYL-PEPTIDASE IV-RELATED"/>
    <property type="match status" value="1"/>
</dbReference>
<dbReference type="Pfam" id="PF00326">
    <property type="entry name" value="Peptidase_S9"/>
    <property type="match status" value="1"/>
</dbReference>
<reference evidence="2 3" key="1">
    <citation type="journal article" date="2014" name="PLoS ONE">
        <title>The first complete genome sequence of the class fimbriimonadia in the phylum armatimonadetes.</title>
        <authorList>
            <person name="Hu Z.Y."/>
            <person name="Wang Y.Z."/>
            <person name="Im W.T."/>
            <person name="Wang S.Y."/>
            <person name="Zhao G.P."/>
            <person name="Zheng H.J."/>
            <person name="Quan Z.X."/>
        </authorList>
    </citation>
    <scope>NUCLEOTIDE SEQUENCE [LARGE SCALE GENOMIC DNA]</scope>
    <source>
        <strain evidence="2">Gsoil 348</strain>
    </source>
</reference>
<dbReference type="InterPro" id="IPR001375">
    <property type="entry name" value="Peptidase_S9_cat"/>
</dbReference>
<gene>
    <name evidence="2" type="ORF">OP10G_4183</name>
</gene>
<protein>
    <submittedName>
        <fullName evidence="2">Peptidase S9 prolyl oligopeptidase</fullName>
    </submittedName>
</protein>
<dbReference type="PANTHER" id="PTHR11731:SF193">
    <property type="entry name" value="DIPEPTIDYL PEPTIDASE 9"/>
    <property type="match status" value="1"/>
</dbReference>
<dbReference type="Proteomes" id="UP000027982">
    <property type="component" value="Chromosome"/>
</dbReference>
<dbReference type="KEGG" id="fgi:OP10G_4183"/>
<dbReference type="GO" id="GO:0006508">
    <property type="term" value="P:proteolysis"/>
    <property type="evidence" value="ECO:0007669"/>
    <property type="project" value="InterPro"/>
</dbReference>
<dbReference type="Gene3D" id="3.40.50.1820">
    <property type="entry name" value="alpha/beta hydrolase"/>
    <property type="match status" value="1"/>
</dbReference>
<dbReference type="STRING" id="661478.OP10G_4183"/>
<dbReference type="EMBL" id="CP007139">
    <property type="protein sequence ID" value="AIE87551.1"/>
    <property type="molecule type" value="Genomic_DNA"/>
</dbReference>
<evidence type="ECO:0000259" key="1">
    <source>
        <dbReference type="Pfam" id="PF00326"/>
    </source>
</evidence>
<evidence type="ECO:0000313" key="2">
    <source>
        <dbReference type="EMBL" id="AIE87551.1"/>
    </source>
</evidence>
<dbReference type="HOGENOM" id="CLU_719143_0_0_0"/>
<feature type="domain" description="Peptidase S9 prolyl oligopeptidase catalytic" evidence="1">
    <location>
        <begin position="198"/>
        <end position="365"/>
    </location>
</feature>
<name>A0A068NVW5_FIMGI</name>
<organism evidence="2 3">
    <name type="scientific">Fimbriimonas ginsengisoli Gsoil 348</name>
    <dbReference type="NCBI Taxonomy" id="661478"/>
    <lineage>
        <taxon>Bacteria</taxon>
        <taxon>Bacillati</taxon>
        <taxon>Armatimonadota</taxon>
        <taxon>Fimbriimonadia</taxon>
        <taxon>Fimbriimonadales</taxon>
        <taxon>Fimbriimonadaceae</taxon>
        <taxon>Fimbriimonas</taxon>
    </lineage>
</organism>
<sequence>MEYHFMDIDPADEDGASISKPLYFSALDKDTKSSGFYVSDATGKGKSLIQQDARIGRLVKSKGTDRVLFTMGTFAQSPNLFLTNTAFSAIKPESKTNPQQTNFAWGKSELITYKSRWGKPLQGVLIYPADYTPGRSYPMVTYIYERLSDELHNYATPVEWNPYSEQALSQNGYFVLKPDIAYLPRNPGKSAVDCLEPAVAAAVAKNVGIDPKRVGLIGHSWGGYQTAFVTTVSKTFAVGVAGAPLTELTSMYNSFYWNAGLSDQQLLETGQGRLEVPFWEDPKVYFENSPVWQSSKRTAPILIAAGDADGAVDWHQAQYLYQTLRRMGKNAVLLVYSGENHNFTRRPDQLDYARRLRHFLDVYLKGAKPEAWVSDGVPYLKKDD</sequence>
<keyword evidence="3" id="KW-1185">Reference proteome</keyword>
<dbReference type="InterPro" id="IPR050278">
    <property type="entry name" value="Serine_Prot_S9B/DPPIV"/>
</dbReference>
<dbReference type="eggNOG" id="COG1506">
    <property type="taxonomic scope" value="Bacteria"/>
</dbReference>